<evidence type="ECO:0008006" key="2">
    <source>
        <dbReference type="Google" id="ProtNLM"/>
    </source>
</evidence>
<protein>
    <recommendedName>
        <fullName evidence="2">Zinc transporter ZupT</fullName>
    </recommendedName>
</protein>
<gene>
    <name evidence="1" type="ORF">SDC9_50182</name>
</gene>
<sequence>MANCLLVFAGGVMMSLVFFELMPETLEVSNVWMVAGGILIIH</sequence>
<reference evidence="1" key="1">
    <citation type="submission" date="2019-08" db="EMBL/GenBank/DDBJ databases">
        <authorList>
            <person name="Kucharzyk K."/>
            <person name="Murdoch R.W."/>
            <person name="Higgins S."/>
            <person name="Loffler F."/>
        </authorList>
    </citation>
    <scope>NUCLEOTIDE SEQUENCE</scope>
</reference>
<comment type="caution">
    <text evidence="1">The sequence shown here is derived from an EMBL/GenBank/DDBJ whole genome shotgun (WGS) entry which is preliminary data.</text>
</comment>
<name>A0A644WJ51_9ZZZZ</name>
<accession>A0A644WJ51</accession>
<evidence type="ECO:0000313" key="1">
    <source>
        <dbReference type="EMBL" id="MPM03915.1"/>
    </source>
</evidence>
<proteinExistence type="predicted"/>
<dbReference type="AlphaFoldDB" id="A0A644WJ51"/>
<dbReference type="EMBL" id="VSSQ01000992">
    <property type="protein sequence ID" value="MPM03915.1"/>
    <property type="molecule type" value="Genomic_DNA"/>
</dbReference>
<organism evidence="1">
    <name type="scientific">bioreactor metagenome</name>
    <dbReference type="NCBI Taxonomy" id="1076179"/>
    <lineage>
        <taxon>unclassified sequences</taxon>
        <taxon>metagenomes</taxon>
        <taxon>ecological metagenomes</taxon>
    </lineage>
</organism>